<dbReference type="PROSITE" id="PS51257">
    <property type="entry name" value="PROKAR_LIPOPROTEIN"/>
    <property type="match status" value="1"/>
</dbReference>
<keyword evidence="7" id="KW-1185">Reference proteome</keyword>
<name>A0A3N2BEY1_9MICO</name>
<organism evidence="6 7">
    <name type="scientific">Bogoriella caseilytica</name>
    <dbReference type="NCBI Taxonomy" id="56055"/>
    <lineage>
        <taxon>Bacteria</taxon>
        <taxon>Bacillati</taxon>
        <taxon>Actinomycetota</taxon>
        <taxon>Actinomycetes</taxon>
        <taxon>Micrococcales</taxon>
        <taxon>Bogoriellaceae</taxon>
        <taxon>Bogoriella</taxon>
    </lineage>
</organism>
<dbReference type="InterPro" id="IPR050490">
    <property type="entry name" value="Bact_solute-bd_prot1"/>
</dbReference>
<feature type="chain" id="PRO_5017943611" evidence="5">
    <location>
        <begin position="22"/>
        <end position="431"/>
    </location>
</feature>
<evidence type="ECO:0000256" key="1">
    <source>
        <dbReference type="ARBA" id="ARBA00004196"/>
    </source>
</evidence>
<evidence type="ECO:0000313" key="6">
    <source>
        <dbReference type="EMBL" id="ROR73818.1"/>
    </source>
</evidence>
<evidence type="ECO:0000256" key="3">
    <source>
        <dbReference type="ARBA" id="ARBA00022448"/>
    </source>
</evidence>
<dbReference type="Gene3D" id="3.40.190.10">
    <property type="entry name" value="Periplasmic binding protein-like II"/>
    <property type="match status" value="1"/>
</dbReference>
<gene>
    <name evidence="6" type="ORF">EDD31_2207</name>
</gene>
<accession>A0A3N2BEY1</accession>
<dbReference type="Pfam" id="PF13416">
    <property type="entry name" value="SBP_bac_8"/>
    <property type="match status" value="1"/>
</dbReference>
<evidence type="ECO:0000256" key="2">
    <source>
        <dbReference type="ARBA" id="ARBA00008520"/>
    </source>
</evidence>
<evidence type="ECO:0000256" key="5">
    <source>
        <dbReference type="SAM" id="SignalP"/>
    </source>
</evidence>
<dbReference type="PANTHER" id="PTHR43649:SF31">
    <property type="entry name" value="SN-GLYCEROL-3-PHOSPHATE-BINDING PERIPLASMIC PROTEIN UGPB"/>
    <property type="match status" value="1"/>
</dbReference>
<dbReference type="SUPFAM" id="SSF53850">
    <property type="entry name" value="Periplasmic binding protein-like II"/>
    <property type="match status" value="1"/>
</dbReference>
<dbReference type="RefSeq" id="WP_123304193.1">
    <property type="nucleotide sequence ID" value="NZ_RKHK01000001.1"/>
</dbReference>
<dbReference type="EMBL" id="RKHK01000001">
    <property type="protein sequence ID" value="ROR73818.1"/>
    <property type="molecule type" value="Genomic_DNA"/>
</dbReference>
<protein>
    <submittedName>
        <fullName evidence="6">Carbohydrate ABC transporter substrate-binding protein (CUT1 family)</fullName>
    </submittedName>
</protein>
<dbReference type="OrthoDB" id="3718433at2"/>
<keyword evidence="4 5" id="KW-0732">Signal</keyword>
<dbReference type="AlphaFoldDB" id="A0A3N2BEY1"/>
<dbReference type="PANTHER" id="PTHR43649">
    <property type="entry name" value="ARABINOSE-BINDING PROTEIN-RELATED"/>
    <property type="match status" value="1"/>
</dbReference>
<comment type="caution">
    <text evidence="6">The sequence shown here is derived from an EMBL/GenBank/DDBJ whole genome shotgun (WGS) entry which is preliminary data.</text>
</comment>
<proteinExistence type="inferred from homology"/>
<feature type="signal peptide" evidence="5">
    <location>
        <begin position="1"/>
        <end position="21"/>
    </location>
</feature>
<comment type="similarity">
    <text evidence="2">Belongs to the bacterial solute-binding protein 1 family.</text>
</comment>
<evidence type="ECO:0000256" key="4">
    <source>
        <dbReference type="ARBA" id="ARBA00022729"/>
    </source>
</evidence>
<evidence type="ECO:0000313" key="7">
    <source>
        <dbReference type="Proteomes" id="UP000280668"/>
    </source>
</evidence>
<dbReference type="Proteomes" id="UP000280668">
    <property type="component" value="Unassembled WGS sequence"/>
</dbReference>
<dbReference type="InterPro" id="IPR006059">
    <property type="entry name" value="SBP"/>
</dbReference>
<dbReference type="GO" id="GO:0030313">
    <property type="term" value="C:cell envelope"/>
    <property type="evidence" value="ECO:0007669"/>
    <property type="project" value="UniProtKB-SubCell"/>
</dbReference>
<sequence length="431" mass="46118">MVQRRSITTALTASFATVALAACNGSGTDVSEPDPDEPIDLRMTVWTADESQLALFDDIADAYIAENPDLVSSVTFESLPFDDYTTSLTTQLAGGNTPDLAWIFESTAPEFVGSGALADLRPALEESEGYEYEDLLPAALELWSQDDGLYAYPFSNSPFAVFVNTDRIDEAGLPDPQQLLADGEWTFDAMRELSAESADEIGGHGMEVRDFNYSIWENLAMVWGGWDAEAWTADGTECGFTQPEMVEAMSWLHEAIFVDGALPGPGSTPDFFGGDMTFSITQISRASALDGSFEWDLIPLPAGPAGQQNVIGQAGLGVLQNGQDPAVAADFLAYFTNPENAEALAAYFPPPRESLLDAAVLAEGNPMLSQEQLEAVVVGGIDGAITKPAHANFAQLQSTIRGELDSLWTAQADVDVVLADVCEAAQPLLED</sequence>
<comment type="subcellular location">
    <subcellularLocation>
        <location evidence="1">Cell envelope</location>
    </subcellularLocation>
</comment>
<reference evidence="6 7" key="1">
    <citation type="submission" date="2018-11" db="EMBL/GenBank/DDBJ databases">
        <title>Sequencing the genomes of 1000 actinobacteria strains.</title>
        <authorList>
            <person name="Klenk H.-P."/>
        </authorList>
    </citation>
    <scope>NUCLEOTIDE SEQUENCE [LARGE SCALE GENOMIC DNA]</scope>
    <source>
        <strain evidence="6 7">DSM 11294</strain>
    </source>
</reference>
<keyword evidence="3" id="KW-0813">Transport</keyword>